<comment type="caution">
    <text evidence="1">The sequence shown here is derived from an EMBL/GenBank/DDBJ whole genome shotgun (WGS) entry which is preliminary data.</text>
</comment>
<protein>
    <submittedName>
        <fullName evidence="1">Uncharacterized protein</fullName>
    </submittedName>
</protein>
<name>A0A4Y2LXV6_ARAVE</name>
<sequence>MTEDNVDQLGSPWSENVFGVLSAVRASKLLDAERQSVDPLGTTLELRPQCELGSCFWPTERTFSHRVDRKETWDIRRKYLKYGANEKKCYDKHHGDKDLQELERVQAVWITDVASSRHLAISRIVIACRSDPPSL</sequence>
<gene>
    <name evidence="1" type="ORF">AVEN_200863_1</name>
</gene>
<proteinExistence type="predicted"/>
<dbReference type="AlphaFoldDB" id="A0A4Y2LXV6"/>
<keyword evidence="2" id="KW-1185">Reference proteome</keyword>
<dbReference type="Proteomes" id="UP000499080">
    <property type="component" value="Unassembled WGS sequence"/>
</dbReference>
<accession>A0A4Y2LXV6</accession>
<reference evidence="1 2" key="1">
    <citation type="journal article" date="2019" name="Sci. Rep.">
        <title>Orb-weaving spider Araneus ventricosus genome elucidates the spidroin gene catalogue.</title>
        <authorList>
            <person name="Kono N."/>
            <person name="Nakamura H."/>
            <person name="Ohtoshi R."/>
            <person name="Moran D.A.P."/>
            <person name="Shinohara A."/>
            <person name="Yoshida Y."/>
            <person name="Fujiwara M."/>
            <person name="Mori M."/>
            <person name="Tomita M."/>
            <person name="Arakawa K."/>
        </authorList>
    </citation>
    <scope>NUCLEOTIDE SEQUENCE [LARGE SCALE GENOMIC DNA]</scope>
</reference>
<organism evidence="1 2">
    <name type="scientific">Araneus ventricosus</name>
    <name type="common">Orbweaver spider</name>
    <name type="synonym">Epeira ventricosa</name>
    <dbReference type="NCBI Taxonomy" id="182803"/>
    <lineage>
        <taxon>Eukaryota</taxon>
        <taxon>Metazoa</taxon>
        <taxon>Ecdysozoa</taxon>
        <taxon>Arthropoda</taxon>
        <taxon>Chelicerata</taxon>
        <taxon>Arachnida</taxon>
        <taxon>Araneae</taxon>
        <taxon>Araneomorphae</taxon>
        <taxon>Entelegynae</taxon>
        <taxon>Araneoidea</taxon>
        <taxon>Araneidae</taxon>
        <taxon>Araneus</taxon>
    </lineage>
</organism>
<evidence type="ECO:0000313" key="1">
    <source>
        <dbReference type="EMBL" id="GBN19648.1"/>
    </source>
</evidence>
<dbReference type="EMBL" id="BGPR01006514">
    <property type="protein sequence ID" value="GBN19648.1"/>
    <property type="molecule type" value="Genomic_DNA"/>
</dbReference>
<evidence type="ECO:0000313" key="2">
    <source>
        <dbReference type="Proteomes" id="UP000499080"/>
    </source>
</evidence>